<sequence>MTAQSGRRDAERGHALSSFVSVVVVALILVAGLVVDGGAKANAARAAESGAAQAARAAVDAGATARAGGAGNGVEAARAAAEQELAERGLAGTVSIRDGRVRVETSTSAPTVFLSLIGVDVLAASGSAEAELRTP</sequence>
<protein>
    <recommendedName>
        <fullName evidence="4">Pilus assembly protein TadE</fullName>
    </recommendedName>
</protein>
<dbReference type="EMBL" id="CP115965">
    <property type="protein sequence ID" value="WZX00090.1"/>
    <property type="molecule type" value="Genomic_DNA"/>
</dbReference>
<evidence type="ECO:0000313" key="2">
    <source>
        <dbReference type="EMBL" id="WZX00090.1"/>
    </source>
</evidence>
<name>A0ABZ3CBB9_9ACTN</name>
<evidence type="ECO:0000256" key="1">
    <source>
        <dbReference type="SAM" id="Phobius"/>
    </source>
</evidence>
<dbReference type="Proteomes" id="UP001434337">
    <property type="component" value="Chromosome"/>
</dbReference>
<proteinExistence type="predicted"/>
<reference evidence="2 3" key="1">
    <citation type="journal article" date="2023" name="Environ Microbiome">
        <title>A coral-associated actinobacterium mitigates coral bleaching under heat stress.</title>
        <authorList>
            <person name="Li J."/>
            <person name="Zou Y."/>
            <person name="Li Q."/>
            <person name="Zhang J."/>
            <person name="Bourne D.G."/>
            <person name="Lyu Y."/>
            <person name="Liu C."/>
            <person name="Zhang S."/>
        </authorList>
    </citation>
    <scope>NUCLEOTIDE SEQUENCE [LARGE SCALE GENOMIC DNA]</scope>
    <source>
        <strain evidence="2 3">SCSIO 13291</strain>
    </source>
</reference>
<evidence type="ECO:0008006" key="4">
    <source>
        <dbReference type="Google" id="ProtNLM"/>
    </source>
</evidence>
<accession>A0ABZ3CBB9</accession>
<organism evidence="2 3">
    <name type="scientific">Propioniciclava soli</name>
    <dbReference type="NCBI Taxonomy" id="2775081"/>
    <lineage>
        <taxon>Bacteria</taxon>
        <taxon>Bacillati</taxon>
        <taxon>Actinomycetota</taxon>
        <taxon>Actinomycetes</taxon>
        <taxon>Propionibacteriales</taxon>
        <taxon>Propionibacteriaceae</taxon>
        <taxon>Propioniciclava</taxon>
    </lineage>
</organism>
<gene>
    <name evidence="2" type="ORF">PCC79_07890</name>
</gene>
<evidence type="ECO:0000313" key="3">
    <source>
        <dbReference type="Proteomes" id="UP001434337"/>
    </source>
</evidence>
<keyword evidence="3" id="KW-1185">Reference proteome</keyword>
<feature type="transmembrane region" description="Helical" evidence="1">
    <location>
        <begin position="15"/>
        <end position="35"/>
    </location>
</feature>
<keyword evidence="1" id="KW-0812">Transmembrane</keyword>
<dbReference type="RefSeq" id="WP_342373478.1">
    <property type="nucleotide sequence ID" value="NZ_CP115965.1"/>
</dbReference>
<keyword evidence="1" id="KW-1133">Transmembrane helix</keyword>
<keyword evidence="1" id="KW-0472">Membrane</keyword>